<sequence length="1555" mass="171186">MEPRMESCLAQVLQKDVGKRLQVGQELIDYFSDKQKSADLEHDQTMLDKLVDGLATSWVNSSNYKVVLLGMDILSALVTRLQDRFKAQIGTVLPSLIDRLGDAKDSVREQDQTLLLKIMDQAASPQYVWDRMLGGFKHKNFRTREGICLCLIATLNVSGAQTLTLSKIVPHICNLLGDPNSQVRDAAINSLVEIYRHVGERVRADLSKKGLPQSRLNVIFTKFDEVQKSGNMIQSANDKNFDDEDSVDGNRPSSASSTSSKAPPSSRRNIGMGTTRRVGSSTLGSKSSAAKEGAGAVDEEDFIKAFDDVPVVQIYSSRDLEESINKIREILSDDKHDWEQRVNALKKIRSLLLAGAAEYDNFFQHLRLLDGAFKLSAKDLRSQVVREACITLGHLSSVLGNKFDHGAEAIMPTIFNLIPNSAKIMATSGVVAVRLIIRHTHIPRLIPVITSNCTSKSVAVRRRCFEFLDLLLQEWQTHSLERHISVLAETIKKGIHDADSEARIEARKCYWGFHGHFSREAEHLYHTLESSYQKALQSHLKNSDSIVSLPQSDRSSSSSQESLNRPLSAKRSPTGSTTSRASTVSTKSVSTTGSLQRSRSDIDVNAAASAKSKVSSSSGSTPFSSAAALPPGSYASLDGTTTKAEGRIRTRRQSSGSATNVASTPSDSRGRSRAKVVSQSQRSRSANPAGAGSRSSSPGKLLGSGYGGLAGGSSRGPPVTPSSEKRSKIPRSQGCSRETSPNRIGLARSSRIPRPSMSQGCSRDTSRESSRDTSPARGFTPLDRFGLGQSGRIPGSVNTMRVLSTSTDLEAAVADALLLGDSRSKKKPVRRRYEPYGMYSDDDANSDASSVCSERSYGSRNGGIPHYLRQTEDVAEVLNHCASSNWSERKEGLLGLQNLLKSQRTLSRVELKRLCEIFTRMFADPHSKRVFSMFLETLVDFIIIHKDDLQDWLFVLLTQLLKKMGADLLGSVQAKVQKALDVTRDSFPFDQQFNILMRFIVDQTQTPNLKVKVAILKYIESLARQMDPTDFVNSSETRLAVSRIITWTTEPKSSDVRKAAQIVLISLFELNTPEFTMLLGALPKTFQDGATKLLHNHLKNSSNTSVGSPSNTIGRTPSRHPSSRTSPLTSPTNCSHGGLSPSRLWGWSADGLSKPPPPFSQPNSIPTAPSHKTLRRSYSPSMLDYDTENLNSEEIYSSLRGVTEAIEKFSFRSQEDLNEPIKRDIKKDCDMVSRDGGAASPATEGRGGSEVEGGRTALDNKTSLLNTQPPRAFPGPRARDYNPYPYSDTINTYDKTALKEAVFDDDMEQLRDVPIDHSDLVADLLKELSNHNERVEERKGALLELLKITREDSLGVWEEHFKTILLLLLETLGDKDHSIRALALRVLREILRNQPARFKNYAELTIMKTLEAHKDSHKEVVRAAEEAASTLASSIHPEQCIKVLCPIIQTADYPINLAAIKMQTKVVERIAKESLLQLLADIIPGLLQGYDNTESSVRKASVFCLVAIYSVIGEDLKPHLAQLTGSKMKLLNLYIKRAQTTNSNSSSSSDVSTHS</sequence>
<dbReference type="GO" id="GO:0040001">
    <property type="term" value="P:establishment of mitotic spindle localization"/>
    <property type="evidence" value="ECO:0007669"/>
    <property type="project" value="TreeGrafter"/>
</dbReference>
<feature type="domain" description="TOG" evidence="22">
    <location>
        <begin position="1306"/>
        <end position="1544"/>
    </location>
</feature>
<feature type="region of interest" description="Disordered" evidence="21">
    <location>
        <begin position="235"/>
        <end position="292"/>
    </location>
</feature>
<dbReference type="FunFam" id="1.25.10.10:FF:000006">
    <property type="entry name" value="CLIP-associating protein 1 isoform 2"/>
    <property type="match status" value="1"/>
</dbReference>
<evidence type="ECO:0000259" key="22">
    <source>
        <dbReference type="SMART" id="SM01349"/>
    </source>
</evidence>
<feature type="compositionally biased region" description="Low complexity" evidence="21">
    <location>
        <begin position="574"/>
        <end position="594"/>
    </location>
</feature>
<accession>A0A8C5L5P0</accession>
<dbReference type="PROSITE" id="PS50077">
    <property type="entry name" value="HEAT_REPEAT"/>
    <property type="match status" value="1"/>
</dbReference>
<feature type="domain" description="TOG" evidence="22">
    <location>
        <begin position="1"/>
        <end position="232"/>
    </location>
</feature>
<dbReference type="InterPro" id="IPR034085">
    <property type="entry name" value="TOG"/>
</dbReference>
<dbReference type="GO" id="GO:0005881">
    <property type="term" value="C:cytoplasmic microtubule"/>
    <property type="evidence" value="ECO:0007669"/>
    <property type="project" value="TreeGrafter"/>
</dbReference>
<evidence type="ECO:0000256" key="7">
    <source>
        <dbReference type="ARBA" id="ARBA00022490"/>
    </source>
</evidence>
<feature type="repeat" description="HEAT" evidence="20">
    <location>
        <begin position="168"/>
        <end position="206"/>
    </location>
</feature>
<keyword evidence="9" id="KW-0493">Microtubule</keyword>
<dbReference type="InterPro" id="IPR024395">
    <property type="entry name" value="CLASP_N_dom"/>
</dbReference>
<dbReference type="InterPro" id="IPR048491">
    <property type="entry name" value="XMAP215_CLASP_TOG"/>
</dbReference>
<evidence type="ECO:0000256" key="16">
    <source>
        <dbReference type="ARBA" id="ARBA00023328"/>
    </source>
</evidence>
<evidence type="ECO:0000256" key="18">
    <source>
        <dbReference type="ARBA" id="ARBA00071710"/>
    </source>
</evidence>
<keyword evidence="11" id="KW-0498">Mitosis</keyword>
<dbReference type="GeneTree" id="ENSGT00940000154817"/>
<evidence type="ECO:0000256" key="3">
    <source>
        <dbReference type="ARBA" id="ARBA00004601"/>
    </source>
</evidence>
<keyword evidence="24" id="KW-1185">Reference proteome</keyword>
<evidence type="ECO:0000256" key="5">
    <source>
        <dbReference type="ARBA" id="ARBA00009549"/>
    </source>
</evidence>
<name>A0A8C5L5P0_JACJA</name>
<keyword evidence="10" id="KW-0677">Repeat</keyword>
<evidence type="ECO:0000313" key="24">
    <source>
        <dbReference type="Proteomes" id="UP000694385"/>
    </source>
</evidence>
<evidence type="ECO:0000313" key="23">
    <source>
        <dbReference type="Ensembl" id="ENSJJAP00000020780.1"/>
    </source>
</evidence>
<reference evidence="23" key="2">
    <citation type="submission" date="2025-09" db="UniProtKB">
        <authorList>
            <consortium name="Ensembl"/>
        </authorList>
    </citation>
    <scope>IDENTIFICATION</scope>
</reference>
<evidence type="ECO:0000256" key="19">
    <source>
        <dbReference type="ARBA" id="ARBA00083433"/>
    </source>
</evidence>
<dbReference type="GO" id="GO:0030010">
    <property type="term" value="P:establishment of cell polarity"/>
    <property type="evidence" value="ECO:0007669"/>
    <property type="project" value="UniProtKB-ARBA"/>
</dbReference>
<evidence type="ECO:0000256" key="9">
    <source>
        <dbReference type="ARBA" id="ARBA00022701"/>
    </source>
</evidence>
<comment type="subcellular location">
    <subcellularLocation>
        <location evidence="4">Chromosome</location>
        <location evidence="4">Centromere</location>
        <location evidence="4">Kinetochore</location>
    </subcellularLocation>
    <subcellularLocation>
        <location evidence="2">Cytoplasm</location>
        <location evidence="2">Cytoskeleton</location>
        <location evidence="2">Microtubule organizing center</location>
        <location evidence="2">Centrosome</location>
    </subcellularLocation>
    <subcellularLocation>
        <location evidence="1">Cytoplasm</location>
        <location evidence="1">Cytoskeleton</location>
        <location evidence="1">Spindle</location>
    </subcellularLocation>
    <subcellularLocation>
        <location evidence="3">Golgi apparatus</location>
        <location evidence="3">trans-Golgi network</location>
    </subcellularLocation>
</comment>
<keyword evidence="14" id="KW-0206">Cytoskeleton</keyword>
<feature type="domain" description="TOG" evidence="22">
    <location>
        <begin position="319"/>
        <end position="551"/>
    </location>
</feature>
<evidence type="ECO:0000256" key="17">
    <source>
        <dbReference type="ARBA" id="ARBA00055763"/>
    </source>
</evidence>
<evidence type="ECO:0000256" key="11">
    <source>
        <dbReference type="ARBA" id="ARBA00022776"/>
    </source>
</evidence>
<dbReference type="GO" id="GO:0051301">
    <property type="term" value="P:cell division"/>
    <property type="evidence" value="ECO:0007669"/>
    <property type="project" value="UniProtKB-KW"/>
</dbReference>
<dbReference type="GO" id="GO:0045180">
    <property type="term" value="C:basal cortex"/>
    <property type="evidence" value="ECO:0007669"/>
    <property type="project" value="TreeGrafter"/>
</dbReference>
<dbReference type="GO" id="GO:0005813">
    <property type="term" value="C:centrosome"/>
    <property type="evidence" value="ECO:0007669"/>
    <property type="project" value="UniProtKB-SubCell"/>
</dbReference>
<keyword evidence="16" id="KW-0137">Centromere</keyword>
<evidence type="ECO:0000256" key="13">
    <source>
        <dbReference type="ARBA" id="ARBA00023034"/>
    </source>
</evidence>
<feature type="compositionally biased region" description="Gly residues" evidence="21">
    <location>
        <begin position="702"/>
        <end position="714"/>
    </location>
</feature>
<dbReference type="GO" id="GO:0043515">
    <property type="term" value="F:kinetochore binding"/>
    <property type="evidence" value="ECO:0007669"/>
    <property type="project" value="TreeGrafter"/>
</dbReference>
<feature type="compositionally biased region" description="Polar residues" evidence="21">
    <location>
        <begin position="1099"/>
        <end position="1114"/>
    </location>
</feature>
<gene>
    <name evidence="23" type="primary">Clasp1</name>
</gene>
<dbReference type="GO" id="GO:0008017">
    <property type="term" value="F:microtubule binding"/>
    <property type="evidence" value="ECO:0007669"/>
    <property type="project" value="UniProtKB-ARBA"/>
</dbReference>
<keyword evidence="6" id="KW-0158">Chromosome</keyword>
<evidence type="ECO:0000256" key="20">
    <source>
        <dbReference type="PROSITE-ProRule" id="PRU00103"/>
    </source>
</evidence>
<reference evidence="23" key="1">
    <citation type="submission" date="2025-08" db="UniProtKB">
        <authorList>
            <consortium name="Ensembl"/>
        </authorList>
    </citation>
    <scope>IDENTIFICATION</scope>
</reference>
<keyword evidence="15" id="KW-0131">Cell cycle</keyword>
<dbReference type="GO" id="GO:0072686">
    <property type="term" value="C:mitotic spindle"/>
    <property type="evidence" value="ECO:0007669"/>
    <property type="project" value="TreeGrafter"/>
</dbReference>
<dbReference type="GO" id="GO:0000776">
    <property type="term" value="C:kinetochore"/>
    <property type="evidence" value="ECO:0007669"/>
    <property type="project" value="UniProtKB-KW"/>
</dbReference>
<comment type="function">
    <text evidence="17">Microtubule plus-end tracking protein that promotes the stabilization of dynamic microtubules. Involved in the nucleation of noncentrosomal microtubules originating from the trans-Golgi network (TGN). Required for the polarization of the cytoplasmic microtubule arrays in migrating cells towards the leading edge of the cell. May act at the cell cortex to enhance the frequency of rescue of depolymerizing microtubules by attaching their plus-ends to cortical platforms composed of ERC1 and PHLDB2. This cortical microtubule stabilizing activity is regulated at least in part by phosphatidylinositol 3-kinase signaling. Also performs a similar stabilizing function at the kinetochore which is essential for the bipolar alignment of chromosomes on the mitotic spindle.</text>
</comment>
<evidence type="ECO:0000256" key="4">
    <source>
        <dbReference type="ARBA" id="ARBA00004629"/>
    </source>
</evidence>
<evidence type="ECO:0000256" key="14">
    <source>
        <dbReference type="ARBA" id="ARBA00023212"/>
    </source>
</evidence>
<dbReference type="GO" id="GO:0007026">
    <property type="term" value="P:negative regulation of microtubule depolymerization"/>
    <property type="evidence" value="ECO:0007669"/>
    <property type="project" value="UniProtKB-ARBA"/>
</dbReference>
<feature type="compositionally biased region" description="Polar residues" evidence="21">
    <location>
        <begin position="653"/>
        <end position="667"/>
    </location>
</feature>
<evidence type="ECO:0000256" key="10">
    <source>
        <dbReference type="ARBA" id="ARBA00022737"/>
    </source>
</evidence>
<dbReference type="Ensembl" id="ENSJJAT00000027330.1">
    <property type="protein sequence ID" value="ENSJJAP00000020780.1"/>
    <property type="gene ID" value="ENSJJAG00000021160.1"/>
</dbReference>
<feature type="compositionally biased region" description="Low complexity" evidence="21">
    <location>
        <begin position="682"/>
        <end position="701"/>
    </location>
</feature>
<dbReference type="PANTHER" id="PTHR21567">
    <property type="entry name" value="CLASP"/>
    <property type="match status" value="1"/>
</dbReference>
<feature type="region of interest" description="Disordered" evidence="21">
    <location>
        <begin position="1232"/>
        <end position="1286"/>
    </location>
</feature>
<evidence type="ECO:0000256" key="6">
    <source>
        <dbReference type="ARBA" id="ARBA00022454"/>
    </source>
</evidence>
<feature type="compositionally biased region" description="Polar residues" evidence="21">
    <location>
        <begin position="733"/>
        <end position="742"/>
    </location>
</feature>
<dbReference type="Pfam" id="PF12348">
    <property type="entry name" value="CLASP_N"/>
    <property type="match status" value="1"/>
</dbReference>
<keyword evidence="7" id="KW-0963">Cytoplasm</keyword>
<dbReference type="InterPro" id="IPR011989">
    <property type="entry name" value="ARM-like"/>
</dbReference>
<dbReference type="InterPro" id="IPR021133">
    <property type="entry name" value="HEAT_type_2"/>
</dbReference>
<proteinExistence type="inferred from homology"/>
<feature type="compositionally biased region" description="Low complexity" evidence="21">
    <location>
        <begin position="251"/>
        <end position="268"/>
    </location>
</feature>
<dbReference type="PANTHER" id="PTHR21567:SF28">
    <property type="entry name" value="CLIP-ASSOCIATING PROTEIN 1"/>
    <property type="match status" value="1"/>
</dbReference>
<evidence type="ECO:0000256" key="2">
    <source>
        <dbReference type="ARBA" id="ARBA00004300"/>
    </source>
</evidence>
<feature type="compositionally biased region" description="Low complexity" evidence="21">
    <location>
        <begin position="1123"/>
        <end position="1132"/>
    </location>
</feature>
<keyword evidence="8" id="KW-0132">Cell division</keyword>
<dbReference type="InterPro" id="IPR016024">
    <property type="entry name" value="ARM-type_fold"/>
</dbReference>
<evidence type="ECO:0000256" key="12">
    <source>
        <dbReference type="ARBA" id="ARBA00022838"/>
    </source>
</evidence>
<feature type="compositionally biased region" description="Polar residues" evidence="21">
    <location>
        <begin position="1259"/>
        <end position="1269"/>
    </location>
</feature>
<dbReference type="Proteomes" id="UP000694385">
    <property type="component" value="Unassembled WGS sequence"/>
</dbReference>
<dbReference type="FunFam" id="1.25.10.10:FF:000001">
    <property type="entry name" value="CLIP-associating protein 1 isoform 2"/>
    <property type="match status" value="1"/>
</dbReference>
<evidence type="ECO:0000256" key="8">
    <source>
        <dbReference type="ARBA" id="ARBA00022618"/>
    </source>
</evidence>
<dbReference type="SUPFAM" id="SSF48371">
    <property type="entry name" value="ARM repeat"/>
    <property type="match status" value="2"/>
</dbReference>
<dbReference type="GO" id="GO:0005876">
    <property type="term" value="C:spindle microtubule"/>
    <property type="evidence" value="ECO:0007669"/>
    <property type="project" value="TreeGrafter"/>
</dbReference>
<feature type="compositionally biased region" description="Low complexity" evidence="21">
    <location>
        <begin position="548"/>
        <end position="567"/>
    </location>
</feature>
<comment type="similarity">
    <text evidence="5">Belongs to the CLASP family.</text>
</comment>
<feature type="domain" description="TOG" evidence="22">
    <location>
        <begin position="866"/>
        <end position="1104"/>
    </location>
</feature>
<feature type="region of interest" description="Disordered" evidence="21">
    <location>
        <begin position="1097"/>
        <end position="1175"/>
    </location>
</feature>
<evidence type="ECO:0000256" key="15">
    <source>
        <dbReference type="ARBA" id="ARBA00023306"/>
    </source>
</evidence>
<protein>
    <recommendedName>
        <fullName evidence="18">CLIP-associating protein 1</fullName>
    </recommendedName>
    <alternativeName>
        <fullName evidence="19">Cytoplasmic linker-associated protein 1</fullName>
    </alternativeName>
</protein>
<dbReference type="InterPro" id="IPR057546">
    <property type="entry name" value="HEAT_GCN1"/>
</dbReference>
<organism evidence="23 24">
    <name type="scientific">Jaculus jaculus</name>
    <name type="common">Lesser Egyptian jerboa</name>
    <dbReference type="NCBI Taxonomy" id="51337"/>
    <lineage>
        <taxon>Eukaryota</taxon>
        <taxon>Metazoa</taxon>
        <taxon>Chordata</taxon>
        <taxon>Craniata</taxon>
        <taxon>Vertebrata</taxon>
        <taxon>Euteleostomi</taxon>
        <taxon>Mammalia</taxon>
        <taxon>Eutheria</taxon>
        <taxon>Euarchontoglires</taxon>
        <taxon>Glires</taxon>
        <taxon>Rodentia</taxon>
        <taxon>Myomorpha</taxon>
        <taxon>Dipodoidea</taxon>
        <taxon>Dipodidae</taxon>
        <taxon>Dipodinae</taxon>
        <taxon>Jaculus</taxon>
    </lineage>
</organism>
<evidence type="ECO:0000256" key="21">
    <source>
        <dbReference type="SAM" id="MobiDB-lite"/>
    </source>
</evidence>
<feature type="compositionally biased region" description="Low complexity" evidence="21">
    <location>
        <begin position="606"/>
        <end position="628"/>
    </location>
</feature>
<feature type="region of interest" description="Disordered" evidence="21">
    <location>
        <begin position="836"/>
        <end position="856"/>
    </location>
</feature>
<dbReference type="Pfam" id="PF21041">
    <property type="entry name" value="XMAP215_CLASP_TOG"/>
    <property type="match status" value="1"/>
</dbReference>
<keyword evidence="12" id="KW-0995">Kinetochore</keyword>
<dbReference type="Pfam" id="PF21040">
    <property type="entry name" value="CEP104-like_TOG"/>
    <property type="match status" value="1"/>
</dbReference>
<dbReference type="FunFam" id="1.25.10.10:FF:000031">
    <property type="entry name" value="CLIP-associating protein 1 isoform 2"/>
    <property type="match status" value="1"/>
</dbReference>
<keyword evidence="13" id="KW-0333">Golgi apparatus</keyword>
<dbReference type="GO" id="GO:0090307">
    <property type="term" value="P:mitotic spindle assembly"/>
    <property type="evidence" value="ECO:0007669"/>
    <property type="project" value="TreeGrafter"/>
</dbReference>
<dbReference type="FunFam" id="1.25.10.10:FF:000005">
    <property type="entry name" value="CLIP-associating protein 1 isoform 2"/>
    <property type="match status" value="1"/>
</dbReference>
<dbReference type="Gene3D" id="1.25.10.10">
    <property type="entry name" value="Leucine-rich Repeat Variant"/>
    <property type="match status" value="4"/>
</dbReference>
<dbReference type="GO" id="GO:0005794">
    <property type="term" value="C:Golgi apparatus"/>
    <property type="evidence" value="ECO:0007669"/>
    <property type="project" value="UniProtKB-SubCell"/>
</dbReference>
<feature type="region of interest" description="Disordered" evidence="21">
    <location>
        <begin position="543"/>
        <end position="795"/>
    </location>
</feature>
<evidence type="ECO:0000256" key="1">
    <source>
        <dbReference type="ARBA" id="ARBA00004186"/>
    </source>
</evidence>
<dbReference type="SMART" id="SM01349">
    <property type="entry name" value="TOG"/>
    <property type="match status" value="4"/>
</dbReference>
<dbReference type="Pfam" id="PF23271">
    <property type="entry name" value="HEAT_GCN1"/>
    <property type="match status" value="1"/>
</dbReference>